<gene>
    <name evidence="4" type="ORF">LZ495_12220</name>
</gene>
<accession>A0AA41PY42</accession>
<keyword evidence="2" id="KW-1133">Transmembrane helix</keyword>
<name>A0AA41PY42_9ACTN</name>
<feature type="compositionally biased region" description="Low complexity" evidence="1">
    <location>
        <begin position="76"/>
        <end position="90"/>
    </location>
</feature>
<dbReference type="InterPro" id="IPR050515">
    <property type="entry name" value="Beta-lactam/transpept"/>
</dbReference>
<comment type="caution">
    <text evidence="4">The sequence shown here is derived from an EMBL/GenBank/DDBJ whole genome shotgun (WGS) entry which is preliminary data.</text>
</comment>
<evidence type="ECO:0000256" key="1">
    <source>
        <dbReference type="SAM" id="MobiDB-lite"/>
    </source>
</evidence>
<dbReference type="AlphaFoldDB" id="A0AA41PY42"/>
<reference evidence="4" key="1">
    <citation type="submission" date="2022-01" db="EMBL/GenBank/DDBJ databases">
        <title>Genome-Based Taxonomic Classification of the Phylum Actinobacteria.</title>
        <authorList>
            <person name="Gao Y."/>
        </authorList>
    </citation>
    <scope>NUCLEOTIDE SEQUENCE</scope>
    <source>
        <strain evidence="4">KLBMP 8922</strain>
    </source>
</reference>
<protein>
    <recommendedName>
        <fullName evidence="3">Penicillin-binding protein transpeptidase domain-containing protein</fullName>
    </recommendedName>
</protein>
<dbReference type="Gene3D" id="3.40.710.10">
    <property type="entry name" value="DD-peptidase/beta-lactamase superfamily"/>
    <property type="match status" value="1"/>
</dbReference>
<evidence type="ECO:0000313" key="5">
    <source>
        <dbReference type="Proteomes" id="UP001165378"/>
    </source>
</evidence>
<evidence type="ECO:0000259" key="3">
    <source>
        <dbReference type="Pfam" id="PF00905"/>
    </source>
</evidence>
<evidence type="ECO:0000313" key="4">
    <source>
        <dbReference type="EMBL" id="MCF2527980.1"/>
    </source>
</evidence>
<organism evidence="4 5">
    <name type="scientific">Yinghuangia soli</name>
    <dbReference type="NCBI Taxonomy" id="2908204"/>
    <lineage>
        <taxon>Bacteria</taxon>
        <taxon>Bacillati</taxon>
        <taxon>Actinomycetota</taxon>
        <taxon>Actinomycetes</taxon>
        <taxon>Kitasatosporales</taxon>
        <taxon>Streptomycetaceae</taxon>
        <taxon>Yinghuangia</taxon>
    </lineage>
</organism>
<feature type="domain" description="Penicillin-binding protein transpeptidase" evidence="3">
    <location>
        <begin position="117"/>
        <end position="380"/>
    </location>
</feature>
<dbReference type="Pfam" id="PF00905">
    <property type="entry name" value="Transpeptidase"/>
    <property type="match status" value="1"/>
</dbReference>
<dbReference type="InterPro" id="IPR012338">
    <property type="entry name" value="Beta-lactam/transpept-like"/>
</dbReference>
<dbReference type="GO" id="GO:0008658">
    <property type="term" value="F:penicillin binding"/>
    <property type="evidence" value="ECO:0007669"/>
    <property type="project" value="InterPro"/>
</dbReference>
<feature type="transmembrane region" description="Helical" evidence="2">
    <location>
        <begin position="12"/>
        <end position="36"/>
    </location>
</feature>
<dbReference type="PANTHER" id="PTHR30627:SF24">
    <property type="entry name" value="PENICILLIN-BINDING PROTEIN 4B"/>
    <property type="match status" value="1"/>
</dbReference>
<dbReference type="GO" id="GO:0005886">
    <property type="term" value="C:plasma membrane"/>
    <property type="evidence" value="ECO:0007669"/>
    <property type="project" value="TreeGrafter"/>
</dbReference>
<dbReference type="RefSeq" id="WP_235052143.1">
    <property type="nucleotide sequence ID" value="NZ_JAKFHA010000005.1"/>
</dbReference>
<keyword evidence="2" id="KW-0472">Membrane</keyword>
<dbReference type="EMBL" id="JAKFHA010000005">
    <property type="protein sequence ID" value="MCF2527980.1"/>
    <property type="molecule type" value="Genomic_DNA"/>
</dbReference>
<proteinExistence type="predicted"/>
<feature type="region of interest" description="Disordered" evidence="1">
    <location>
        <begin position="38"/>
        <end position="99"/>
    </location>
</feature>
<dbReference type="GO" id="GO:0071555">
    <property type="term" value="P:cell wall organization"/>
    <property type="evidence" value="ECO:0007669"/>
    <property type="project" value="TreeGrafter"/>
</dbReference>
<dbReference type="SUPFAM" id="SSF56601">
    <property type="entry name" value="beta-lactamase/transpeptidase-like"/>
    <property type="match status" value="1"/>
</dbReference>
<dbReference type="InterPro" id="IPR001460">
    <property type="entry name" value="PCN-bd_Tpept"/>
</dbReference>
<dbReference type="GO" id="GO:0071972">
    <property type="term" value="F:peptidoglycan L,D-transpeptidase activity"/>
    <property type="evidence" value="ECO:0007669"/>
    <property type="project" value="TreeGrafter"/>
</dbReference>
<sequence>MMHEERRGTKGILGAALGLVLIAVLAVGGLVGFRALTEDDGSDRTTAGATVAPTPDPLPSAAPSTAAPSSAPPSASPSASASASASPSAAETGPGSKTIDPALQAAAERITARNNAALVALDIRNGEILAVTEQATSLSGNLAPGSTFKIVTTALLLNKGAVTPNTPVPCPATAFSGKPWKNMNDYANPGATFKTDFAMSCNTAFVGLQDKITNTELSAFSTEYFGLNSNAWTVRPGLATTDGVVPPAVSDVDKVAQMLGQGELKMNPMTMASVTATAITGQFRQPITERGGPVHTAPRKLTKKVSDDIRNMMVACATTGTAKSVFAGMNGVGAKTGTAEVGAGTNAWMVAYRGNIAVAVVVQGGTSGAGDAGPVVRAFLDAVPAGR</sequence>
<dbReference type="Proteomes" id="UP001165378">
    <property type="component" value="Unassembled WGS sequence"/>
</dbReference>
<evidence type="ECO:0000256" key="2">
    <source>
        <dbReference type="SAM" id="Phobius"/>
    </source>
</evidence>
<keyword evidence="5" id="KW-1185">Reference proteome</keyword>
<keyword evidence="2" id="KW-0812">Transmembrane</keyword>
<dbReference type="PANTHER" id="PTHR30627">
    <property type="entry name" value="PEPTIDOGLYCAN D,D-TRANSPEPTIDASE"/>
    <property type="match status" value="1"/>
</dbReference>